<feature type="region of interest" description="Disordered" evidence="1">
    <location>
        <begin position="128"/>
        <end position="148"/>
    </location>
</feature>
<proteinExistence type="predicted"/>
<feature type="region of interest" description="Disordered" evidence="1">
    <location>
        <begin position="1"/>
        <end position="102"/>
    </location>
</feature>
<feature type="compositionally biased region" description="Gly residues" evidence="1">
    <location>
        <begin position="1"/>
        <end position="11"/>
    </location>
</feature>
<name>A0A5C6MI53_9TELE</name>
<feature type="compositionally biased region" description="Polar residues" evidence="1">
    <location>
        <begin position="75"/>
        <end position="94"/>
    </location>
</feature>
<dbReference type="Proteomes" id="UP000324091">
    <property type="component" value="Unassembled WGS sequence"/>
</dbReference>
<evidence type="ECO:0000313" key="3">
    <source>
        <dbReference type="Proteomes" id="UP000324091"/>
    </source>
</evidence>
<reference evidence="2 3" key="1">
    <citation type="submission" date="2019-04" db="EMBL/GenBank/DDBJ databases">
        <title>Chromosome genome assembly for Takifugu flavidus.</title>
        <authorList>
            <person name="Xiao S."/>
        </authorList>
    </citation>
    <scope>NUCLEOTIDE SEQUENCE [LARGE SCALE GENOMIC DNA]</scope>
    <source>
        <strain evidence="2">HTHZ2018</strain>
        <tissue evidence="2">Muscle</tissue>
    </source>
</reference>
<feature type="compositionally biased region" description="Gly residues" evidence="1">
    <location>
        <begin position="25"/>
        <end position="38"/>
    </location>
</feature>
<feature type="compositionally biased region" description="Basic and acidic residues" evidence="1">
    <location>
        <begin position="60"/>
        <end position="70"/>
    </location>
</feature>
<sequence>MAGELGVGGMTTGEQGEVSVSTGELGEGGAGTSEGSGGVSEWRPAPAKRRRKQKNVMNDGGDRKAGRLEDAAAATDNSDQEYMSDASELSNTVADSERDDLYPPSRIKNFLMKTKGMRALIWGVTPRQAPLHPVSRSLDQTQSGVGPD</sequence>
<dbReference type="EMBL" id="RHFK02000311">
    <property type="protein sequence ID" value="TWW54278.1"/>
    <property type="molecule type" value="Genomic_DNA"/>
</dbReference>
<organism evidence="2 3">
    <name type="scientific">Takifugu flavidus</name>
    <name type="common">sansaifugu</name>
    <dbReference type="NCBI Taxonomy" id="433684"/>
    <lineage>
        <taxon>Eukaryota</taxon>
        <taxon>Metazoa</taxon>
        <taxon>Chordata</taxon>
        <taxon>Craniata</taxon>
        <taxon>Vertebrata</taxon>
        <taxon>Euteleostomi</taxon>
        <taxon>Actinopterygii</taxon>
        <taxon>Neopterygii</taxon>
        <taxon>Teleostei</taxon>
        <taxon>Neoteleostei</taxon>
        <taxon>Acanthomorphata</taxon>
        <taxon>Eupercaria</taxon>
        <taxon>Tetraodontiformes</taxon>
        <taxon>Tetradontoidea</taxon>
        <taxon>Tetraodontidae</taxon>
        <taxon>Takifugu</taxon>
    </lineage>
</organism>
<accession>A0A5C6MI53</accession>
<evidence type="ECO:0000313" key="2">
    <source>
        <dbReference type="EMBL" id="TWW54278.1"/>
    </source>
</evidence>
<evidence type="ECO:0000256" key="1">
    <source>
        <dbReference type="SAM" id="MobiDB-lite"/>
    </source>
</evidence>
<feature type="compositionally biased region" description="Polar residues" evidence="1">
    <location>
        <begin position="137"/>
        <end position="148"/>
    </location>
</feature>
<gene>
    <name evidence="2" type="ORF">D4764_0188250</name>
</gene>
<dbReference type="AlphaFoldDB" id="A0A5C6MI53"/>
<keyword evidence="3" id="KW-1185">Reference proteome</keyword>
<comment type="caution">
    <text evidence="2">The sequence shown here is derived from an EMBL/GenBank/DDBJ whole genome shotgun (WGS) entry which is preliminary data.</text>
</comment>
<protein>
    <submittedName>
        <fullName evidence="2">Uncharacterized protein</fullName>
    </submittedName>
</protein>